<dbReference type="InterPro" id="IPR042859">
    <property type="entry name" value="NOL11"/>
</dbReference>
<proteinExistence type="predicted"/>
<name>A0AAW1PJ90_9CHLO</name>
<accession>A0AAW1PJ90</accession>
<dbReference type="PANTHER" id="PTHR15633">
    <property type="entry name" value="NUCLEOLAR PROTEIN 11"/>
    <property type="match status" value="1"/>
</dbReference>
<dbReference type="PANTHER" id="PTHR15633:SF2">
    <property type="entry name" value="NUCLEOLAR PROTEIN 11"/>
    <property type="match status" value="1"/>
</dbReference>
<reference evidence="2 3" key="1">
    <citation type="journal article" date="2024" name="Nat. Commun.">
        <title>Phylogenomics reveals the evolutionary origins of lichenization in chlorophyte algae.</title>
        <authorList>
            <person name="Puginier C."/>
            <person name="Libourel C."/>
            <person name="Otte J."/>
            <person name="Skaloud P."/>
            <person name="Haon M."/>
            <person name="Grisel S."/>
            <person name="Petersen M."/>
            <person name="Berrin J.G."/>
            <person name="Delaux P.M."/>
            <person name="Dal Grande F."/>
            <person name="Keller J."/>
        </authorList>
    </citation>
    <scope>NUCLEOTIDE SEQUENCE [LARGE SCALE GENOMIC DNA]</scope>
    <source>
        <strain evidence="2 3">SAG 2036</strain>
    </source>
</reference>
<dbReference type="AlphaFoldDB" id="A0AAW1PJ90"/>
<keyword evidence="3" id="KW-1185">Reference proteome</keyword>
<sequence length="613" mass="65372">MIFELSQLCSLSTDTGRGITAGAEAGTVLVTAAREGVALLHTANQDRSHTWLLGASGSQIPANIGRLVAAAAHDERLVLAHAQADGSVSLHIYTLQAGSLGCQEPAHLQPPSSGATVISTCLHALQHTTLWSDGTIHSHKLSGKPHLDSTHQLPTVPSSAGHGMAAELTPRKGSAQREPPDNRTAFLVALSNDLLAALTWADGQTGKRPTRKLRLTVLDLKYGTVPLETDLQGWKSSGGQPPSLQACLVDQRGEQQLAVVIGRSVCTVPLQVPPVTLASLVAASSHADSSMVASTRPAHAPQHDAAQWLSVLEQAAAQPRLAVPISATVIEQASTSRANEEQQLMQDVVSLQGTGPGSKAAPAEVAKVMGRVKHAAKQKTASFEVLSRTALILAQQGHWKALQDFLTAVKLTALGSCPGLVPLLAQEEQHGLLTLLLPHGKDLSLSDLHLLLDHLLGRKLPRAARQQRREFRQELRDRACRDLQEKKAVPSQLAIAAMDMFTPREVCLHAVVAMPVDSAVLLGAMQGLLPQQALMLARYLLKWLTFHKGGPTTELREAQMPPVIVPPLRAVVQWLGTVINAHLVSLALLPKAHQVFMANMAQSVASINLHVPQ</sequence>
<evidence type="ECO:0000313" key="3">
    <source>
        <dbReference type="Proteomes" id="UP001465755"/>
    </source>
</evidence>
<dbReference type="GO" id="GO:0005730">
    <property type="term" value="C:nucleolus"/>
    <property type="evidence" value="ECO:0007669"/>
    <property type="project" value="TreeGrafter"/>
</dbReference>
<dbReference type="GO" id="GO:0003723">
    <property type="term" value="F:RNA binding"/>
    <property type="evidence" value="ECO:0007669"/>
    <property type="project" value="TreeGrafter"/>
</dbReference>
<evidence type="ECO:0000313" key="2">
    <source>
        <dbReference type="EMBL" id="KAK9808144.1"/>
    </source>
</evidence>
<protein>
    <submittedName>
        <fullName evidence="2">Uncharacterized protein</fullName>
    </submittedName>
</protein>
<dbReference type="Proteomes" id="UP001465755">
    <property type="component" value="Unassembled WGS sequence"/>
</dbReference>
<comment type="caution">
    <text evidence="2">The sequence shown here is derived from an EMBL/GenBank/DDBJ whole genome shotgun (WGS) entry which is preliminary data.</text>
</comment>
<evidence type="ECO:0000256" key="1">
    <source>
        <dbReference type="SAM" id="MobiDB-lite"/>
    </source>
</evidence>
<dbReference type="EMBL" id="JALJOQ010000026">
    <property type="protein sequence ID" value="KAK9808144.1"/>
    <property type="molecule type" value="Genomic_DNA"/>
</dbReference>
<gene>
    <name evidence="2" type="ORF">WJX73_001912</name>
</gene>
<organism evidence="2 3">
    <name type="scientific">Symbiochloris irregularis</name>
    <dbReference type="NCBI Taxonomy" id="706552"/>
    <lineage>
        <taxon>Eukaryota</taxon>
        <taxon>Viridiplantae</taxon>
        <taxon>Chlorophyta</taxon>
        <taxon>core chlorophytes</taxon>
        <taxon>Trebouxiophyceae</taxon>
        <taxon>Trebouxiales</taxon>
        <taxon>Trebouxiaceae</taxon>
        <taxon>Symbiochloris</taxon>
    </lineage>
</organism>
<dbReference type="GO" id="GO:0030490">
    <property type="term" value="P:maturation of SSU-rRNA"/>
    <property type="evidence" value="ECO:0007669"/>
    <property type="project" value="InterPro"/>
</dbReference>
<feature type="region of interest" description="Disordered" evidence="1">
    <location>
        <begin position="142"/>
        <end position="179"/>
    </location>
</feature>